<organism evidence="1 2">
    <name type="scientific">[Mycobacterium] crassicus</name>
    <dbReference type="NCBI Taxonomy" id="2872309"/>
    <lineage>
        <taxon>Bacteria</taxon>
        <taxon>Bacillati</taxon>
        <taxon>Actinomycetota</taxon>
        <taxon>Actinomycetes</taxon>
        <taxon>Mycobacteriales</taxon>
        <taxon>Mycobacteriaceae</taxon>
        <taxon>Mycolicibacter</taxon>
    </lineage>
</organism>
<reference evidence="1 2" key="1">
    <citation type="submission" date="2023-12" db="EMBL/GenBank/DDBJ databases">
        <title>Description of new species of Mycobacterium terrae complex isolated from sewage at the Sao Paulo Zoological Park Foundation in Brazil.</title>
        <authorList>
            <person name="Romagnoli C.L."/>
            <person name="Conceicao E.C."/>
            <person name="Machado E."/>
            <person name="Barreto L.B.P.F."/>
            <person name="Sharma A."/>
            <person name="Silva N.M."/>
            <person name="Marques L.E."/>
            <person name="Juliana M.A."/>
            <person name="Lourenco M.C.S."/>
            <person name="Digiampietri L.A."/>
            <person name="Suffys P.N."/>
            <person name="Viana-Niero C."/>
        </authorList>
    </citation>
    <scope>NUCLEOTIDE SEQUENCE [LARGE SCALE GENOMIC DNA]</scope>
    <source>
        <strain evidence="1 2">MYC098</strain>
    </source>
</reference>
<name>A0ABU5XG91_9MYCO</name>
<evidence type="ECO:0000313" key="2">
    <source>
        <dbReference type="Proteomes" id="UP001299596"/>
    </source>
</evidence>
<keyword evidence="2" id="KW-1185">Reference proteome</keyword>
<gene>
    <name evidence="1" type="ORF">K6T79_09575</name>
</gene>
<protein>
    <submittedName>
        <fullName evidence="1">Uncharacterized protein</fullName>
    </submittedName>
</protein>
<dbReference type="EMBL" id="JAYJJR010000005">
    <property type="protein sequence ID" value="MEB3021295.1"/>
    <property type="molecule type" value="Genomic_DNA"/>
</dbReference>
<dbReference type="RefSeq" id="WP_225406322.1">
    <property type="nucleotide sequence ID" value="NZ_JAYJJR010000005.1"/>
</dbReference>
<proteinExistence type="predicted"/>
<evidence type="ECO:0000313" key="1">
    <source>
        <dbReference type="EMBL" id="MEB3021295.1"/>
    </source>
</evidence>
<accession>A0ABU5XG91</accession>
<sequence length="89" mass="10355">MSDEIARPELPEPFRSQVEAMMAQRDLQVERDRADRMRDDSNKLYELRGWLRLCEDNPAGHAEFYQWACHYIFGDPMPGEGPDEPQAGD</sequence>
<comment type="caution">
    <text evidence="1">The sequence shown here is derived from an EMBL/GenBank/DDBJ whole genome shotgun (WGS) entry which is preliminary data.</text>
</comment>
<dbReference type="Proteomes" id="UP001299596">
    <property type="component" value="Unassembled WGS sequence"/>
</dbReference>